<reference evidence="2 3" key="1">
    <citation type="submission" date="2020-04" db="EMBL/GenBank/DDBJ databases">
        <authorList>
            <person name="Zhang R."/>
            <person name="Schippers A."/>
        </authorList>
    </citation>
    <scope>NUCLEOTIDE SEQUENCE [LARGE SCALE GENOMIC DNA]</scope>
    <source>
        <strain evidence="2 3">DSM 109850</strain>
    </source>
</reference>
<dbReference type="CDD" id="cd05379">
    <property type="entry name" value="CAP_bacterial"/>
    <property type="match status" value="1"/>
</dbReference>
<dbReference type="EMBL" id="JABBVZ010000016">
    <property type="protein sequence ID" value="NMP22037.1"/>
    <property type="molecule type" value="Genomic_DNA"/>
</dbReference>
<gene>
    <name evidence="2" type="ORF">HIJ39_06680</name>
</gene>
<evidence type="ECO:0000259" key="1">
    <source>
        <dbReference type="Pfam" id="PF00188"/>
    </source>
</evidence>
<accession>A0A7Y0Q226</accession>
<evidence type="ECO:0000313" key="2">
    <source>
        <dbReference type="EMBL" id="NMP22037.1"/>
    </source>
</evidence>
<dbReference type="RefSeq" id="WP_169097987.1">
    <property type="nucleotide sequence ID" value="NZ_JABBVZ010000016.1"/>
</dbReference>
<dbReference type="AlphaFoldDB" id="A0A7Y0Q226"/>
<evidence type="ECO:0000313" key="3">
    <source>
        <dbReference type="Proteomes" id="UP000533476"/>
    </source>
</evidence>
<dbReference type="Pfam" id="PF00188">
    <property type="entry name" value="CAP"/>
    <property type="match status" value="1"/>
</dbReference>
<comment type="caution">
    <text evidence="2">The sequence shown here is derived from an EMBL/GenBank/DDBJ whole genome shotgun (WGS) entry which is preliminary data.</text>
</comment>
<dbReference type="Gene3D" id="3.40.33.10">
    <property type="entry name" value="CAP"/>
    <property type="match status" value="1"/>
</dbReference>
<dbReference type="SUPFAM" id="SSF55797">
    <property type="entry name" value="PR-1-like"/>
    <property type="match status" value="1"/>
</dbReference>
<dbReference type="PANTHER" id="PTHR31157:SF1">
    <property type="entry name" value="SCP DOMAIN-CONTAINING PROTEIN"/>
    <property type="match status" value="1"/>
</dbReference>
<name>A0A7Y0Q226_9FIRM</name>
<sequence length="125" mass="13583">MVDLTNQDRAQNGLPPLAVNQQLATLAQERATAMAVDGYYTHDSPIYGWAYQMEQKAGIHAVWMGAENIAEVSSVSKANAEFMASPPHRANILDPNETQIGIGIANLPNMPGYIVISELFLGPSW</sequence>
<proteinExistence type="predicted"/>
<dbReference type="Proteomes" id="UP000533476">
    <property type="component" value="Unassembled WGS sequence"/>
</dbReference>
<keyword evidence="3" id="KW-1185">Reference proteome</keyword>
<feature type="domain" description="SCP" evidence="1">
    <location>
        <begin position="2"/>
        <end position="111"/>
    </location>
</feature>
<organism evidence="2 3">
    <name type="scientific">Sulfobacillus harzensis</name>
    <dbReference type="NCBI Taxonomy" id="2729629"/>
    <lineage>
        <taxon>Bacteria</taxon>
        <taxon>Bacillati</taxon>
        <taxon>Bacillota</taxon>
        <taxon>Clostridia</taxon>
        <taxon>Eubacteriales</taxon>
        <taxon>Clostridiales Family XVII. Incertae Sedis</taxon>
        <taxon>Sulfobacillus</taxon>
    </lineage>
</organism>
<dbReference type="InterPro" id="IPR014044">
    <property type="entry name" value="CAP_dom"/>
</dbReference>
<dbReference type="PANTHER" id="PTHR31157">
    <property type="entry name" value="SCP DOMAIN-CONTAINING PROTEIN"/>
    <property type="match status" value="1"/>
</dbReference>
<protein>
    <recommendedName>
        <fullName evidence="1">SCP domain-containing protein</fullName>
    </recommendedName>
</protein>
<dbReference type="InterPro" id="IPR035940">
    <property type="entry name" value="CAP_sf"/>
</dbReference>